<reference evidence="1 2" key="1">
    <citation type="submission" date="2016-11" db="EMBL/GenBank/DDBJ databases">
        <authorList>
            <person name="Jaros S."/>
            <person name="Januszkiewicz K."/>
            <person name="Wedrychowicz H."/>
        </authorList>
    </citation>
    <scope>NUCLEOTIDE SEQUENCE [LARGE SCALE GENOMIC DNA]</scope>
    <source>
        <strain evidence="1 2">DSM 4740</strain>
    </source>
</reference>
<evidence type="ECO:0000313" key="1">
    <source>
        <dbReference type="EMBL" id="SHM37369.1"/>
    </source>
</evidence>
<gene>
    <name evidence="1" type="ORF">SAMN05660971_02870</name>
</gene>
<dbReference type="AlphaFoldDB" id="A0A1M7I9P2"/>
<organism evidence="1 2">
    <name type="scientific">Halomonas cupida</name>
    <dbReference type="NCBI Taxonomy" id="44933"/>
    <lineage>
        <taxon>Bacteria</taxon>
        <taxon>Pseudomonadati</taxon>
        <taxon>Pseudomonadota</taxon>
        <taxon>Gammaproteobacteria</taxon>
        <taxon>Oceanospirillales</taxon>
        <taxon>Halomonadaceae</taxon>
        <taxon>Halomonas</taxon>
    </lineage>
</organism>
<accession>A0A1M7I9P2</accession>
<dbReference type="Proteomes" id="UP000184123">
    <property type="component" value="Unassembled WGS sequence"/>
</dbReference>
<sequence>MGVCQNMQGFRNITQDYHSGIADQLVQLRVLTFDRGCETPYFSKRSKILNVRPQGPLSGTRVIGRLQNTGGLARRAAMKPAQATVEATVRT</sequence>
<proteinExistence type="predicted"/>
<protein>
    <submittedName>
        <fullName evidence="1">Uncharacterized protein</fullName>
    </submittedName>
</protein>
<name>A0A1M7I9P2_9GAMM</name>
<dbReference type="EMBL" id="FRCA01000007">
    <property type="protein sequence ID" value="SHM37369.1"/>
    <property type="molecule type" value="Genomic_DNA"/>
</dbReference>
<evidence type="ECO:0000313" key="2">
    <source>
        <dbReference type="Proteomes" id="UP000184123"/>
    </source>
</evidence>